<protein>
    <submittedName>
        <fullName evidence="1">Uncharacterized protein</fullName>
    </submittedName>
</protein>
<dbReference type="RefSeq" id="WP_225250211.1">
    <property type="nucleotide sequence ID" value="NZ_JAIWIU010000044.1"/>
</dbReference>
<evidence type="ECO:0000313" key="1">
    <source>
        <dbReference type="EMBL" id="MCA2016063.1"/>
    </source>
</evidence>
<reference evidence="2" key="1">
    <citation type="submission" date="2023-07" db="EMBL/GenBank/DDBJ databases">
        <title>Molecular identification of indigenous halophilic bacteria isolated from red sea cost, biodegradation of synthetic dyes and assessment of degraded metabolite toxicity.</title>
        <authorList>
            <person name="Chaieb K."/>
            <person name="Altayb H.N."/>
        </authorList>
    </citation>
    <scope>NUCLEOTIDE SEQUENCE [LARGE SCALE GENOMIC DNA]</scope>
    <source>
        <strain evidence="2">K20</strain>
    </source>
</reference>
<dbReference type="Proteomes" id="UP001199044">
    <property type="component" value="Unassembled WGS sequence"/>
</dbReference>
<keyword evidence="2" id="KW-1185">Reference proteome</keyword>
<comment type="caution">
    <text evidence="1">The sequence shown here is derived from an EMBL/GenBank/DDBJ whole genome shotgun (WGS) entry which is preliminary data.</text>
</comment>
<dbReference type="EMBL" id="JAIWIU010000044">
    <property type="protein sequence ID" value="MCA2016063.1"/>
    <property type="molecule type" value="Genomic_DNA"/>
</dbReference>
<gene>
    <name evidence="1" type="ORF">LDJ79_08070</name>
</gene>
<organism evidence="1 2">
    <name type="scientific">Vibrio tritonius</name>
    <dbReference type="NCBI Taxonomy" id="1435069"/>
    <lineage>
        <taxon>Bacteria</taxon>
        <taxon>Pseudomonadati</taxon>
        <taxon>Pseudomonadota</taxon>
        <taxon>Gammaproteobacteria</taxon>
        <taxon>Vibrionales</taxon>
        <taxon>Vibrionaceae</taxon>
        <taxon>Vibrio</taxon>
    </lineage>
</organism>
<name>A0ABS7YL43_9VIBR</name>
<accession>A0ABS7YL43</accession>
<sequence length="84" mass="9278">MSTENLKKELEATLLITKWSPTESDLKEIARRLKGLKGSPSKSDVEKVVHDVVGSYECMILEGVDNTDLTTLLILATKATENDD</sequence>
<proteinExistence type="predicted"/>
<evidence type="ECO:0000313" key="2">
    <source>
        <dbReference type="Proteomes" id="UP001199044"/>
    </source>
</evidence>